<feature type="chain" id="PRO_5020951611" evidence="3">
    <location>
        <begin position="26"/>
        <end position="153"/>
    </location>
</feature>
<sequence>MNKTMLALVITLFTLTSLMSPASYAGGRGDDRGHGARWDERRGGPDWHAGRGEMHRRGYHGNGRGDFRERDYQGWRGGDRNRFAWRGDEFRRGYPAPERYRGDYYRVDDWHHRGLQPPPRGHYWSYIDGRYVLIAAATGVITTILMGNLLDGR</sequence>
<reference evidence="4 5" key="1">
    <citation type="submission" date="2019-03" db="EMBL/GenBank/DDBJ databases">
        <title>Genomic Encyclopedia of Type Strains, Phase IV (KMG-IV): sequencing the most valuable type-strain genomes for metagenomic binning, comparative biology and taxonomic classification.</title>
        <authorList>
            <person name="Goeker M."/>
        </authorList>
    </citation>
    <scope>NUCLEOTIDE SEQUENCE [LARGE SCALE GENOMIC DNA]</scope>
    <source>
        <strain evidence="4 5">DSM 19580</strain>
    </source>
</reference>
<keyword evidence="2" id="KW-0812">Transmembrane</keyword>
<name>A0A4R3YT68_9GAMM</name>
<feature type="compositionally biased region" description="Basic and acidic residues" evidence="1">
    <location>
        <begin position="28"/>
        <end position="56"/>
    </location>
</feature>
<dbReference type="OrthoDB" id="6687316at2"/>
<dbReference type="Gene3D" id="3.10.450.160">
    <property type="entry name" value="inner membrane protein cigr"/>
    <property type="match status" value="1"/>
</dbReference>
<organism evidence="4 5">
    <name type="scientific">Biostraticola tofi</name>
    <dbReference type="NCBI Taxonomy" id="466109"/>
    <lineage>
        <taxon>Bacteria</taxon>
        <taxon>Pseudomonadati</taxon>
        <taxon>Pseudomonadota</taxon>
        <taxon>Gammaproteobacteria</taxon>
        <taxon>Enterobacterales</taxon>
        <taxon>Bruguierivoracaceae</taxon>
        <taxon>Biostraticola</taxon>
    </lineage>
</organism>
<protein>
    <submittedName>
        <fullName evidence="4">Ni/Co efflux regulator RcnB</fullName>
    </submittedName>
</protein>
<dbReference type="InterPro" id="IPR024572">
    <property type="entry name" value="RcnB"/>
</dbReference>
<keyword evidence="2" id="KW-0472">Membrane</keyword>
<evidence type="ECO:0000313" key="5">
    <source>
        <dbReference type="Proteomes" id="UP000295719"/>
    </source>
</evidence>
<gene>
    <name evidence="4" type="ORF">EDC52_10743</name>
</gene>
<proteinExistence type="predicted"/>
<evidence type="ECO:0000256" key="2">
    <source>
        <dbReference type="SAM" id="Phobius"/>
    </source>
</evidence>
<comment type="caution">
    <text evidence="4">The sequence shown here is derived from an EMBL/GenBank/DDBJ whole genome shotgun (WGS) entry which is preliminary data.</text>
</comment>
<feature type="signal peptide" evidence="3">
    <location>
        <begin position="1"/>
        <end position="25"/>
    </location>
</feature>
<keyword evidence="2" id="KW-1133">Transmembrane helix</keyword>
<evidence type="ECO:0000256" key="1">
    <source>
        <dbReference type="SAM" id="MobiDB-lite"/>
    </source>
</evidence>
<keyword evidence="5" id="KW-1185">Reference proteome</keyword>
<dbReference type="Proteomes" id="UP000295719">
    <property type="component" value="Unassembled WGS sequence"/>
</dbReference>
<dbReference type="EMBL" id="SMCR01000007">
    <property type="protein sequence ID" value="TCV94303.1"/>
    <property type="molecule type" value="Genomic_DNA"/>
</dbReference>
<dbReference type="Pfam" id="PF11776">
    <property type="entry name" value="RcnB"/>
    <property type="match status" value="1"/>
</dbReference>
<evidence type="ECO:0000256" key="3">
    <source>
        <dbReference type="SAM" id="SignalP"/>
    </source>
</evidence>
<accession>A0A4R3YT68</accession>
<evidence type="ECO:0000313" key="4">
    <source>
        <dbReference type="EMBL" id="TCV94303.1"/>
    </source>
</evidence>
<keyword evidence="3" id="KW-0732">Signal</keyword>
<dbReference type="AlphaFoldDB" id="A0A4R3YT68"/>
<feature type="region of interest" description="Disordered" evidence="1">
    <location>
        <begin position="24"/>
        <end position="63"/>
    </location>
</feature>
<feature type="transmembrane region" description="Helical" evidence="2">
    <location>
        <begin position="131"/>
        <end position="150"/>
    </location>
</feature>